<dbReference type="Pfam" id="PF09079">
    <property type="entry name" value="WHD_Cdc6"/>
    <property type="match status" value="1"/>
</dbReference>
<dbReference type="Gene3D" id="1.10.8.60">
    <property type="match status" value="1"/>
</dbReference>
<dbReference type="InterPro" id="IPR014277">
    <property type="entry name" value="Orc1/Cdc6_arc"/>
</dbReference>
<evidence type="ECO:0000313" key="8">
    <source>
        <dbReference type="EMBL" id="ELZ32599.1"/>
    </source>
</evidence>
<keyword evidence="8" id="KW-0132">Cell division</keyword>
<dbReference type="GO" id="GO:0005524">
    <property type="term" value="F:ATP binding"/>
    <property type="evidence" value="ECO:0007669"/>
    <property type="project" value="UniProtKB-UniRule"/>
</dbReference>
<dbReference type="Gene3D" id="3.40.50.300">
    <property type="entry name" value="P-loop containing nucleotide triphosphate hydrolases"/>
    <property type="match status" value="1"/>
</dbReference>
<dbReference type="AlphaFoldDB" id="M0DEM2"/>
<dbReference type="HAMAP" id="MF_01407">
    <property type="entry name" value="ORC1_type_DNA_replic_protein"/>
    <property type="match status" value="1"/>
</dbReference>
<keyword evidence="3 5" id="KW-0547">Nucleotide-binding</keyword>
<dbReference type="Pfam" id="PF13401">
    <property type="entry name" value="AAA_22"/>
    <property type="match status" value="1"/>
</dbReference>
<evidence type="ECO:0000313" key="9">
    <source>
        <dbReference type="Proteomes" id="UP000011513"/>
    </source>
</evidence>
<dbReference type="SMART" id="SM01074">
    <property type="entry name" value="Cdc6_C"/>
    <property type="match status" value="1"/>
</dbReference>
<dbReference type="Gene3D" id="1.10.10.10">
    <property type="entry name" value="Winged helix-like DNA-binding domain superfamily/Winged helix DNA-binding domain"/>
    <property type="match status" value="1"/>
</dbReference>
<dbReference type="InterPro" id="IPR015163">
    <property type="entry name" value="Cdc6_C"/>
</dbReference>
<feature type="domain" description="Cdc6 C-terminal" evidence="7">
    <location>
        <begin position="326"/>
        <end position="411"/>
    </location>
</feature>
<dbReference type="GO" id="GO:0006260">
    <property type="term" value="P:DNA replication"/>
    <property type="evidence" value="ECO:0007669"/>
    <property type="project" value="UniProtKB-UniRule"/>
</dbReference>
<dbReference type="InParanoid" id="M0DEM2"/>
<dbReference type="NCBIfam" id="TIGR02928">
    <property type="entry name" value="orc1/cdc6 family replication initiation protein"/>
    <property type="match status" value="1"/>
</dbReference>
<dbReference type="InterPro" id="IPR055237">
    <property type="entry name" value="Cdc6_lid"/>
</dbReference>
<evidence type="ECO:0000256" key="2">
    <source>
        <dbReference type="ARBA" id="ARBA00022705"/>
    </source>
</evidence>
<keyword evidence="8" id="KW-0131">Cell cycle</keyword>
<dbReference type="SMART" id="SM00382">
    <property type="entry name" value="AAA"/>
    <property type="match status" value="1"/>
</dbReference>
<evidence type="ECO:0000256" key="3">
    <source>
        <dbReference type="ARBA" id="ARBA00022741"/>
    </source>
</evidence>
<dbReference type="PANTHER" id="PTHR10763">
    <property type="entry name" value="CELL DIVISION CONTROL PROTEIN 6-RELATED"/>
    <property type="match status" value="1"/>
</dbReference>
<dbReference type="EMBL" id="AOIV01000011">
    <property type="protein sequence ID" value="ELZ32599.1"/>
    <property type="molecule type" value="Genomic_DNA"/>
</dbReference>
<feature type="binding site" evidence="5">
    <location>
        <position position="226"/>
    </location>
    <ligand>
        <name>ATP</name>
        <dbReference type="ChEBI" id="CHEBI:30616"/>
    </ligand>
</feature>
<keyword evidence="4 5" id="KW-0067">ATP-binding</keyword>
<reference evidence="8 9" key="1">
    <citation type="journal article" date="2014" name="PLoS Genet.">
        <title>Phylogenetically driven sequencing of extremely halophilic archaea reveals strategies for static and dynamic osmo-response.</title>
        <authorList>
            <person name="Becker E.A."/>
            <person name="Seitzer P.M."/>
            <person name="Tritt A."/>
            <person name="Larsen D."/>
            <person name="Krusor M."/>
            <person name="Yao A.I."/>
            <person name="Wu D."/>
            <person name="Madern D."/>
            <person name="Eisen J.A."/>
            <person name="Darling A.E."/>
            <person name="Facciotti M.T."/>
        </authorList>
    </citation>
    <scope>NUCLEOTIDE SEQUENCE [LARGE SCALE GENOMIC DNA]</scope>
    <source>
        <strain evidence="8 9">JCM 14848</strain>
    </source>
</reference>
<dbReference type="eggNOG" id="arCOG00467">
    <property type="taxonomic scope" value="Archaea"/>
</dbReference>
<evidence type="ECO:0000256" key="1">
    <source>
        <dbReference type="ARBA" id="ARBA00006184"/>
    </source>
</evidence>
<dbReference type="InterPro" id="IPR050311">
    <property type="entry name" value="ORC1/CDC6"/>
</dbReference>
<keyword evidence="9" id="KW-1185">Reference proteome</keyword>
<dbReference type="Proteomes" id="UP000011513">
    <property type="component" value="Unassembled WGS sequence"/>
</dbReference>
<dbReference type="PATRIC" id="fig|1227487.5.peg.1476"/>
<dbReference type="Pfam" id="PF22703">
    <property type="entry name" value="Cdc6_lid"/>
    <property type="match status" value="1"/>
</dbReference>
<evidence type="ECO:0000259" key="7">
    <source>
        <dbReference type="SMART" id="SM01074"/>
    </source>
</evidence>
<evidence type="ECO:0000259" key="6">
    <source>
        <dbReference type="SMART" id="SM00382"/>
    </source>
</evidence>
<dbReference type="GO" id="GO:0016887">
    <property type="term" value="F:ATP hydrolysis activity"/>
    <property type="evidence" value="ECO:0007669"/>
    <property type="project" value="InterPro"/>
</dbReference>
<proteinExistence type="inferred from homology"/>
<comment type="function">
    <text evidence="5">Involved in regulation of DNA replication.</text>
</comment>
<dbReference type="PANTHER" id="PTHR10763:SF22">
    <property type="entry name" value="ORC1-TYPE DNA REPLICATION PROTEIN"/>
    <property type="match status" value="1"/>
</dbReference>
<dbReference type="InterPro" id="IPR036388">
    <property type="entry name" value="WH-like_DNA-bd_sf"/>
</dbReference>
<feature type="domain" description="AAA+ ATPase" evidence="6">
    <location>
        <begin position="64"/>
        <end position="227"/>
    </location>
</feature>
<keyword evidence="2 5" id="KW-0235">DNA replication</keyword>
<accession>M0DEM2</accession>
<feature type="binding site" evidence="5">
    <location>
        <position position="238"/>
    </location>
    <ligand>
        <name>ATP</name>
        <dbReference type="ChEBI" id="CHEBI:30616"/>
    </ligand>
</feature>
<dbReference type="InterPro" id="IPR027417">
    <property type="entry name" value="P-loop_NTPase"/>
</dbReference>
<gene>
    <name evidence="8" type="ORF">C474_07257</name>
</gene>
<dbReference type="GO" id="GO:0051301">
    <property type="term" value="P:cell division"/>
    <property type="evidence" value="ECO:0007669"/>
    <property type="project" value="UniProtKB-KW"/>
</dbReference>
<evidence type="ECO:0000256" key="5">
    <source>
        <dbReference type="HAMAP-Rule" id="MF_01407"/>
    </source>
</evidence>
<evidence type="ECO:0000256" key="4">
    <source>
        <dbReference type="ARBA" id="ARBA00022840"/>
    </source>
</evidence>
<dbReference type="CDD" id="cd00009">
    <property type="entry name" value="AAA"/>
    <property type="match status" value="1"/>
</dbReference>
<comment type="caution">
    <text evidence="8">The sequence shown here is derived from an EMBL/GenBank/DDBJ whole genome shotgun (WGS) entry which is preliminary data.</text>
</comment>
<organism evidence="8 9">
    <name type="scientific">Halogeometricum pallidum JCM 14848</name>
    <dbReference type="NCBI Taxonomy" id="1227487"/>
    <lineage>
        <taxon>Archaea</taxon>
        <taxon>Methanobacteriati</taxon>
        <taxon>Methanobacteriota</taxon>
        <taxon>Stenosarchaea group</taxon>
        <taxon>Halobacteria</taxon>
        <taxon>Halobacteriales</taxon>
        <taxon>Haloferacaceae</taxon>
        <taxon>Halogeometricum</taxon>
    </lineage>
</organism>
<sequence length="418" mass="46049">MLGRNHAGCMSGGTNYFDSVGSIFSNKDLLRIETVPESDDRIIGRGDQLSELASELGSAIEGQKPNNVFIFGKPGVGKSMCAKFLGRQLVERGAANGVSIGVAYVDCMQNSSETQVVVRAGELVNDPDETDITFPSGGVSRSRLYDRLWNAFDQFYDVGVIILDEIDKLDSPNETLGTLSRAGESEKLSDCHLGVVGISNKARFENRLTSEVRSSLTQNELVFPPYNINELFNILKARRDAFNPDVLPSDARALDDIFATAAKFAAQEYGDARQAIDILRKTGEIAEREGADVLTTSHVERALDKAEEDKLVKMMQTQPVQSQYVMQSVALTTDDADPGEDVKSHDVYSKYEQITQYEDTNTLSWRRVRDLLDELEDLDVLDQRRKGAGKGKGTYRSIYLADSPETVLRACESVTDGG</sequence>
<comment type="similarity">
    <text evidence="1 5">Belongs to the CDC6/cdc18 family.</text>
</comment>
<protein>
    <recommendedName>
        <fullName evidence="5">ORC1-type DNA replication protein</fullName>
    </recommendedName>
</protein>
<dbReference type="InterPro" id="IPR049945">
    <property type="entry name" value="AAA_22"/>
</dbReference>
<dbReference type="InterPro" id="IPR003593">
    <property type="entry name" value="AAA+_ATPase"/>
</dbReference>
<dbReference type="SUPFAM" id="SSF46785">
    <property type="entry name" value="Winged helix' DNA-binding domain"/>
    <property type="match status" value="1"/>
</dbReference>
<feature type="binding site" evidence="5">
    <location>
        <begin position="76"/>
        <end position="80"/>
    </location>
    <ligand>
        <name>ATP</name>
        <dbReference type="ChEBI" id="CHEBI:30616"/>
    </ligand>
</feature>
<name>M0DEM2_HALPD</name>
<dbReference type="InterPro" id="IPR036390">
    <property type="entry name" value="WH_DNA-bd_sf"/>
</dbReference>
<dbReference type="SUPFAM" id="SSF52540">
    <property type="entry name" value="P-loop containing nucleoside triphosphate hydrolases"/>
    <property type="match status" value="1"/>
</dbReference>